<dbReference type="PANTHER" id="PTHR38447:SF1">
    <property type="entry name" value="RNA POLYMERASE-BINDING TRANSCRIPTION FACTOR CARD"/>
    <property type="match status" value="1"/>
</dbReference>
<name>A0A1T4M9K0_9SPIR</name>
<proteinExistence type="predicted"/>
<evidence type="ECO:0000313" key="4">
    <source>
        <dbReference type="Proteomes" id="UP000190395"/>
    </source>
</evidence>
<dbReference type="OrthoDB" id="9786074at2"/>
<dbReference type="GeneID" id="303367071"/>
<dbReference type="InterPro" id="IPR042215">
    <property type="entry name" value="CarD-like_C"/>
</dbReference>
<dbReference type="PANTHER" id="PTHR38447">
    <property type="entry name" value="TRANSCRIPTION FACTOR YDEB-RELATED"/>
    <property type="match status" value="1"/>
</dbReference>
<dbReference type="InterPro" id="IPR048792">
    <property type="entry name" value="CarD_C"/>
</dbReference>
<gene>
    <name evidence="3" type="ORF">SAMN02745152_00813</name>
</gene>
<organism evidence="3 4">
    <name type="scientific">Treponema berlinense</name>
    <dbReference type="NCBI Taxonomy" id="225004"/>
    <lineage>
        <taxon>Bacteria</taxon>
        <taxon>Pseudomonadati</taxon>
        <taxon>Spirochaetota</taxon>
        <taxon>Spirochaetia</taxon>
        <taxon>Spirochaetales</taxon>
        <taxon>Treponemataceae</taxon>
        <taxon>Treponema</taxon>
    </lineage>
</organism>
<dbReference type="Gene3D" id="1.20.58.1290">
    <property type="entry name" value="CarD-like, C-terminal domain"/>
    <property type="match status" value="1"/>
</dbReference>
<dbReference type="InterPro" id="IPR052531">
    <property type="entry name" value="CarD-like_regulator"/>
</dbReference>
<evidence type="ECO:0000256" key="1">
    <source>
        <dbReference type="SAM" id="MobiDB-lite"/>
    </source>
</evidence>
<sequence>MSTQFSLNEKIVYPSQGVGEIKEIFERKNGDSTVQYYRIYLEVSDMIVMVPVANSEKLGLRKIVSADDAQKSLELLGQPVESVTSDWKQRYQDNLNLLKKGSIEDITNIVRTLYHRSKVKELPIQERKLYDTARKLLADEIAIALGISSKEVESMLHAKLEPLNALHEKKAIQIDDDDDDDEFGDELGGSSSSMNDDDDSDDSDESDNSDSDDNGDDDED</sequence>
<dbReference type="SUPFAM" id="SSF141259">
    <property type="entry name" value="CarD-like"/>
    <property type="match status" value="1"/>
</dbReference>
<dbReference type="Gene3D" id="2.40.10.170">
    <property type="match status" value="1"/>
</dbReference>
<protein>
    <submittedName>
        <fullName evidence="3">Transcriptional regulator, CarD family</fullName>
    </submittedName>
</protein>
<dbReference type="Pfam" id="PF21095">
    <property type="entry name" value="CarD_C"/>
    <property type="match status" value="1"/>
</dbReference>
<dbReference type="SMART" id="SM01058">
    <property type="entry name" value="CarD_TRCF"/>
    <property type="match status" value="1"/>
</dbReference>
<dbReference type="RefSeq" id="WP_078930565.1">
    <property type="nucleotide sequence ID" value="NZ_CAMEQG010000009.1"/>
</dbReference>
<dbReference type="GO" id="GO:0009303">
    <property type="term" value="P:rRNA transcription"/>
    <property type="evidence" value="ECO:0007669"/>
    <property type="project" value="TreeGrafter"/>
</dbReference>
<feature type="domain" description="CarD-like/TRCF RNAP-interacting" evidence="2">
    <location>
        <begin position="4"/>
        <end position="114"/>
    </location>
</feature>
<dbReference type="STRING" id="225004.SAMN02745152_00813"/>
<keyword evidence="4" id="KW-1185">Reference proteome</keyword>
<reference evidence="3 4" key="1">
    <citation type="submission" date="2017-02" db="EMBL/GenBank/DDBJ databases">
        <authorList>
            <person name="Peterson S.W."/>
        </authorList>
    </citation>
    <scope>NUCLEOTIDE SEQUENCE [LARGE SCALE GENOMIC DNA]</scope>
    <source>
        <strain evidence="3 4">ATCC BAA-909</strain>
    </source>
</reference>
<evidence type="ECO:0000313" key="3">
    <source>
        <dbReference type="EMBL" id="SJZ63517.1"/>
    </source>
</evidence>
<dbReference type="EMBL" id="FUXC01000003">
    <property type="protein sequence ID" value="SJZ63517.1"/>
    <property type="molecule type" value="Genomic_DNA"/>
</dbReference>
<dbReference type="Pfam" id="PF02559">
    <property type="entry name" value="CarD_TRCF_RID"/>
    <property type="match status" value="1"/>
</dbReference>
<dbReference type="Proteomes" id="UP000190395">
    <property type="component" value="Unassembled WGS sequence"/>
</dbReference>
<feature type="compositionally biased region" description="Acidic residues" evidence="1">
    <location>
        <begin position="195"/>
        <end position="220"/>
    </location>
</feature>
<accession>A0A1T4M9K0</accession>
<dbReference type="AlphaFoldDB" id="A0A1T4M9K0"/>
<feature type="region of interest" description="Disordered" evidence="1">
    <location>
        <begin position="171"/>
        <end position="220"/>
    </location>
</feature>
<dbReference type="InterPro" id="IPR036101">
    <property type="entry name" value="CarD-like/TRCF_RID_sf"/>
</dbReference>
<feature type="compositionally biased region" description="Acidic residues" evidence="1">
    <location>
        <begin position="174"/>
        <end position="185"/>
    </location>
</feature>
<evidence type="ECO:0000259" key="2">
    <source>
        <dbReference type="SMART" id="SM01058"/>
    </source>
</evidence>
<dbReference type="InterPro" id="IPR003711">
    <property type="entry name" value="CarD-like/TRCF_RID"/>
</dbReference>